<keyword evidence="6" id="KW-1185">Reference proteome</keyword>
<gene>
    <name evidence="3" type="ORF">PF005_g9887</name>
    <name evidence="2" type="ORF">PF006_g4232</name>
    <name evidence="4" type="ORF">PF008_g16664</name>
    <name evidence="1" type="ORF">PF009_g5376</name>
</gene>
<dbReference type="EMBL" id="QXGF01000179">
    <property type="protein sequence ID" value="KAE8944960.1"/>
    <property type="molecule type" value="Genomic_DNA"/>
</dbReference>
<evidence type="ECO:0000313" key="6">
    <source>
        <dbReference type="Proteomes" id="UP000433483"/>
    </source>
</evidence>
<dbReference type="Proteomes" id="UP000433483">
    <property type="component" value="Unassembled WGS sequence"/>
</dbReference>
<evidence type="ECO:0000313" key="5">
    <source>
        <dbReference type="Proteomes" id="UP000429523"/>
    </source>
</evidence>
<organism evidence="2 7">
    <name type="scientific">Phytophthora fragariae</name>
    <dbReference type="NCBI Taxonomy" id="53985"/>
    <lineage>
        <taxon>Eukaryota</taxon>
        <taxon>Sar</taxon>
        <taxon>Stramenopiles</taxon>
        <taxon>Oomycota</taxon>
        <taxon>Peronosporomycetes</taxon>
        <taxon>Peronosporales</taxon>
        <taxon>Peronosporaceae</taxon>
        <taxon>Phytophthora</taxon>
    </lineage>
</organism>
<evidence type="ECO:0000313" key="2">
    <source>
        <dbReference type="EMBL" id="KAE9151487.1"/>
    </source>
</evidence>
<evidence type="ECO:0000313" key="3">
    <source>
        <dbReference type="EMBL" id="KAE9214283.1"/>
    </source>
</evidence>
<reference evidence="5 6" key="1">
    <citation type="submission" date="2018-08" db="EMBL/GenBank/DDBJ databases">
        <title>Genomic investigation of the strawberry pathogen Phytophthora fragariae indicates pathogenicity is determined by transcriptional variation in three key races.</title>
        <authorList>
            <person name="Adams T.M."/>
            <person name="Armitage A.D."/>
            <person name="Sobczyk M.K."/>
            <person name="Bates H.J."/>
            <person name="Dunwell J.M."/>
            <person name="Nellist C.F."/>
            <person name="Harrison R.J."/>
        </authorList>
    </citation>
    <scope>NUCLEOTIDE SEQUENCE [LARGE SCALE GENOMIC DNA]</scope>
    <source>
        <strain evidence="3 6">NOV-27</strain>
        <strain evidence="2 7">NOV-5</strain>
        <strain evidence="4 8">NOV-77</strain>
        <strain evidence="1 5">NOV-9</strain>
    </source>
</reference>
<name>A0A6A3UX61_9STRA</name>
<dbReference type="Proteomes" id="UP000440732">
    <property type="component" value="Unassembled WGS sequence"/>
</dbReference>
<dbReference type="OrthoDB" id="10271409at2759"/>
<comment type="caution">
    <text evidence="2">The sequence shown here is derived from an EMBL/GenBank/DDBJ whole genome shotgun (WGS) entry which is preliminary data.</text>
</comment>
<proteinExistence type="predicted"/>
<evidence type="ECO:0000313" key="7">
    <source>
        <dbReference type="Proteomes" id="UP000440732"/>
    </source>
</evidence>
<evidence type="ECO:0000313" key="1">
    <source>
        <dbReference type="EMBL" id="KAE8944960.1"/>
    </source>
</evidence>
<evidence type="ECO:0000313" key="4">
    <source>
        <dbReference type="EMBL" id="KAE9326390.1"/>
    </source>
</evidence>
<dbReference type="Proteomes" id="UP000486351">
    <property type="component" value="Unassembled WGS sequence"/>
</dbReference>
<dbReference type="EMBL" id="QXFY01001156">
    <property type="protein sequence ID" value="KAE9326390.1"/>
    <property type="molecule type" value="Genomic_DNA"/>
</dbReference>
<sequence>MTRMLRIRFFITTCLAPSCKANLAIVLRPIKHPMTMELCSVIRICPKSCT</sequence>
<accession>A0A6A3UX61</accession>
<dbReference type="Proteomes" id="UP000429523">
    <property type="component" value="Unassembled WGS sequence"/>
</dbReference>
<dbReference type="EMBL" id="QXGB01000454">
    <property type="protein sequence ID" value="KAE9214283.1"/>
    <property type="molecule type" value="Genomic_DNA"/>
</dbReference>
<dbReference type="EMBL" id="QXGA01000145">
    <property type="protein sequence ID" value="KAE9151487.1"/>
    <property type="molecule type" value="Genomic_DNA"/>
</dbReference>
<evidence type="ECO:0000313" key="8">
    <source>
        <dbReference type="Proteomes" id="UP000486351"/>
    </source>
</evidence>
<protein>
    <submittedName>
        <fullName evidence="2">Uncharacterized protein</fullName>
    </submittedName>
</protein>
<dbReference type="AlphaFoldDB" id="A0A6A3UX61"/>